<evidence type="ECO:0000313" key="3">
    <source>
        <dbReference type="Proteomes" id="UP000317332"/>
    </source>
</evidence>
<organism evidence="2 3">
    <name type="scientific">Paucihalobacter ruber</name>
    <dbReference type="NCBI Taxonomy" id="2567861"/>
    <lineage>
        <taxon>Bacteria</taxon>
        <taxon>Pseudomonadati</taxon>
        <taxon>Bacteroidota</taxon>
        <taxon>Flavobacteriia</taxon>
        <taxon>Flavobacteriales</taxon>
        <taxon>Flavobacteriaceae</taxon>
        <taxon>Paucihalobacter</taxon>
    </lineage>
</organism>
<reference evidence="2 3" key="1">
    <citation type="submission" date="2019-06" db="EMBL/GenBank/DDBJ databases">
        <title>Flavobacteriaceae Paucihalobacterium erythroidium CWB-1, complete genome.</title>
        <authorList>
            <person name="Wu S."/>
        </authorList>
    </citation>
    <scope>NUCLEOTIDE SEQUENCE [LARGE SCALE GENOMIC DNA]</scope>
    <source>
        <strain evidence="2 3">CWB-1</strain>
    </source>
</reference>
<protein>
    <submittedName>
        <fullName evidence="2">Uncharacterized protein</fullName>
    </submittedName>
</protein>
<keyword evidence="1" id="KW-0472">Membrane</keyword>
<gene>
    <name evidence="2" type="ORF">FJ651_14765</name>
</gene>
<dbReference type="AlphaFoldDB" id="A0A506PEI6"/>
<sequence length="124" mass="14309">MNLSKVSYWNALRKLVTKIVVVLWVIEVSVLIALLGFQKFTSYFLDPLQLNVILVMLIDLVLYIMIINVLLLFFEFLDITLKFKTIPILKKLFKVIVIILAVAPMLVYLAFLILADPKYIHLVA</sequence>
<feature type="transmembrane region" description="Helical" evidence="1">
    <location>
        <begin position="52"/>
        <end position="74"/>
    </location>
</feature>
<evidence type="ECO:0000256" key="1">
    <source>
        <dbReference type="SAM" id="Phobius"/>
    </source>
</evidence>
<name>A0A506PEI6_9FLAO</name>
<keyword evidence="1" id="KW-0812">Transmembrane</keyword>
<evidence type="ECO:0000313" key="2">
    <source>
        <dbReference type="EMBL" id="TPV31452.1"/>
    </source>
</evidence>
<dbReference type="EMBL" id="VHIQ01000008">
    <property type="protein sequence ID" value="TPV31452.1"/>
    <property type="molecule type" value="Genomic_DNA"/>
</dbReference>
<dbReference type="Proteomes" id="UP000317332">
    <property type="component" value="Unassembled WGS sequence"/>
</dbReference>
<feature type="transmembrane region" description="Helical" evidence="1">
    <location>
        <begin position="95"/>
        <end position="115"/>
    </location>
</feature>
<keyword evidence="1" id="KW-1133">Transmembrane helix</keyword>
<accession>A0A506PEI6</accession>
<feature type="transmembrane region" description="Helical" evidence="1">
    <location>
        <begin position="21"/>
        <end position="40"/>
    </location>
</feature>
<dbReference type="RefSeq" id="WP_140991454.1">
    <property type="nucleotide sequence ID" value="NZ_VHIQ01000008.1"/>
</dbReference>
<keyword evidence="3" id="KW-1185">Reference proteome</keyword>
<proteinExistence type="predicted"/>
<comment type="caution">
    <text evidence="2">The sequence shown here is derived from an EMBL/GenBank/DDBJ whole genome shotgun (WGS) entry which is preliminary data.</text>
</comment>